<proteinExistence type="evidence at transcript level"/>
<protein>
    <submittedName>
        <fullName evidence="1">Predicted protein</fullName>
    </submittedName>
</protein>
<dbReference type="AlphaFoldDB" id="F2E882"/>
<name>F2E882_HORVV</name>
<accession>F2E882</accession>
<evidence type="ECO:0000313" key="1">
    <source>
        <dbReference type="EMBL" id="BAK03554.1"/>
    </source>
</evidence>
<sequence length="45" mass="5359">MYESMTYQIDGKDEDYSSCKFRPNTRIMLVSGERSCGKYRCQQPR</sequence>
<reference evidence="1" key="1">
    <citation type="journal article" date="2011" name="Plant Physiol.">
        <title>Comprehensive sequence analysis of 24,783 barley full-length cDNAs derived from 12 clone libraries.</title>
        <authorList>
            <person name="Matsumoto T."/>
            <person name="Tanaka T."/>
            <person name="Sakai H."/>
            <person name="Amano N."/>
            <person name="Kanamori H."/>
            <person name="Kurita K."/>
            <person name="Kikuta A."/>
            <person name="Kamiya K."/>
            <person name="Yamamoto M."/>
            <person name="Ikawa H."/>
            <person name="Fujii N."/>
            <person name="Hori K."/>
            <person name="Itoh T."/>
            <person name="Sato K."/>
        </authorList>
    </citation>
    <scope>NUCLEOTIDE SEQUENCE</scope>
    <source>
        <tissue evidence="1">Shoot and root</tissue>
    </source>
</reference>
<dbReference type="EMBL" id="AK372356">
    <property type="protein sequence ID" value="BAK03554.1"/>
    <property type="molecule type" value="mRNA"/>
</dbReference>
<organism evidence="1">
    <name type="scientific">Hordeum vulgare subsp. vulgare</name>
    <name type="common">Domesticated barley</name>
    <dbReference type="NCBI Taxonomy" id="112509"/>
    <lineage>
        <taxon>Eukaryota</taxon>
        <taxon>Viridiplantae</taxon>
        <taxon>Streptophyta</taxon>
        <taxon>Embryophyta</taxon>
        <taxon>Tracheophyta</taxon>
        <taxon>Spermatophyta</taxon>
        <taxon>Magnoliopsida</taxon>
        <taxon>Liliopsida</taxon>
        <taxon>Poales</taxon>
        <taxon>Poaceae</taxon>
        <taxon>BOP clade</taxon>
        <taxon>Pooideae</taxon>
        <taxon>Triticodae</taxon>
        <taxon>Triticeae</taxon>
        <taxon>Hordeinae</taxon>
        <taxon>Hordeum</taxon>
    </lineage>
</organism>